<keyword evidence="1" id="KW-0472">Membrane</keyword>
<evidence type="ECO:0000313" key="2">
    <source>
        <dbReference type="EMBL" id="MPC77661.1"/>
    </source>
</evidence>
<keyword evidence="1" id="KW-0812">Transmembrane</keyword>
<comment type="caution">
    <text evidence="2">The sequence shown here is derived from an EMBL/GenBank/DDBJ whole genome shotgun (WGS) entry which is preliminary data.</text>
</comment>
<feature type="transmembrane region" description="Helical" evidence="1">
    <location>
        <begin position="48"/>
        <end position="70"/>
    </location>
</feature>
<accession>A0A5B7HX65</accession>
<reference evidence="2 3" key="1">
    <citation type="submission" date="2019-05" db="EMBL/GenBank/DDBJ databases">
        <title>Another draft genome of Portunus trituberculatus and its Hox gene families provides insights of decapod evolution.</title>
        <authorList>
            <person name="Jeong J.-H."/>
            <person name="Song I."/>
            <person name="Kim S."/>
            <person name="Choi T."/>
            <person name="Kim D."/>
            <person name="Ryu S."/>
            <person name="Kim W."/>
        </authorList>
    </citation>
    <scope>NUCLEOTIDE SEQUENCE [LARGE SCALE GENOMIC DNA]</scope>
    <source>
        <tissue evidence="2">Muscle</tissue>
    </source>
</reference>
<evidence type="ECO:0000313" key="3">
    <source>
        <dbReference type="Proteomes" id="UP000324222"/>
    </source>
</evidence>
<dbReference type="Proteomes" id="UP000324222">
    <property type="component" value="Unassembled WGS sequence"/>
</dbReference>
<keyword evidence="1" id="KW-1133">Transmembrane helix</keyword>
<dbReference type="EMBL" id="VSRR010046425">
    <property type="protein sequence ID" value="MPC77661.1"/>
    <property type="molecule type" value="Genomic_DNA"/>
</dbReference>
<protein>
    <submittedName>
        <fullName evidence="2">Uncharacterized protein</fullName>
    </submittedName>
</protein>
<organism evidence="2 3">
    <name type="scientific">Portunus trituberculatus</name>
    <name type="common">Swimming crab</name>
    <name type="synonym">Neptunus trituberculatus</name>
    <dbReference type="NCBI Taxonomy" id="210409"/>
    <lineage>
        <taxon>Eukaryota</taxon>
        <taxon>Metazoa</taxon>
        <taxon>Ecdysozoa</taxon>
        <taxon>Arthropoda</taxon>
        <taxon>Crustacea</taxon>
        <taxon>Multicrustacea</taxon>
        <taxon>Malacostraca</taxon>
        <taxon>Eumalacostraca</taxon>
        <taxon>Eucarida</taxon>
        <taxon>Decapoda</taxon>
        <taxon>Pleocyemata</taxon>
        <taxon>Brachyura</taxon>
        <taxon>Eubrachyura</taxon>
        <taxon>Portunoidea</taxon>
        <taxon>Portunidae</taxon>
        <taxon>Portuninae</taxon>
        <taxon>Portunus</taxon>
    </lineage>
</organism>
<name>A0A5B7HX65_PORTR</name>
<dbReference type="AlphaFoldDB" id="A0A5B7HX65"/>
<evidence type="ECO:0000256" key="1">
    <source>
        <dbReference type="SAM" id="Phobius"/>
    </source>
</evidence>
<keyword evidence="3" id="KW-1185">Reference proteome</keyword>
<sequence>MASLTPPPLVHITPSLTPTPLIHSHNAQITPIPRTSPFSVMVQSGFSLVYWFYSPFLGFLRFLVGFSGFLREVQVLGVPQGCVFCRFCSCGGGEGDFCGVYVDDAVFWMLKSLGSRTIVEMESVR</sequence>
<proteinExistence type="predicted"/>
<gene>
    <name evidence="2" type="ORF">E2C01_072120</name>
</gene>